<sequence>MGESYGSIVSKRPCPIHCVWIPPIQNQIRIACDGSSRGNPGLEGAGFVARDYKGQVVAAHVVGMGITTNFVGEICAIICGLEWAKDAGINNVWIVSDSKPAINCILKNKVPWFLRPRWENLLNYIPQRNFSHVHREINFGADQMARKGATLARGHRLAFDSRPIWLRVESQNVIYYRFKL</sequence>
<dbReference type="PANTHER" id="PTHR47723">
    <property type="entry name" value="OS05G0353850 PROTEIN"/>
    <property type="match status" value="1"/>
</dbReference>
<organism evidence="2 3">
    <name type="scientific">Macleaya cordata</name>
    <name type="common">Five-seeded plume-poppy</name>
    <name type="synonym">Bocconia cordata</name>
    <dbReference type="NCBI Taxonomy" id="56857"/>
    <lineage>
        <taxon>Eukaryota</taxon>
        <taxon>Viridiplantae</taxon>
        <taxon>Streptophyta</taxon>
        <taxon>Embryophyta</taxon>
        <taxon>Tracheophyta</taxon>
        <taxon>Spermatophyta</taxon>
        <taxon>Magnoliopsida</taxon>
        <taxon>Ranunculales</taxon>
        <taxon>Papaveraceae</taxon>
        <taxon>Papaveroideae</taxon>
        <taxon>Macleaya</taxon>
    </lineage>
</organism>
<feature type="domain" description="RNase H type-1" evidence="1">
    <location>
        <begin position="24"/>
        <end position="154"/>
    </location>
</feature>
<keyword evidence="3" id="KW-1185">Reference proteome</keyword>
<comment type="caution">
    <text evidence="2">The sequence shown here is derived from an EMBL/GenBank/DDBJ whole genome shotgun (WGS) entry which is preliminary data.</text>
</comment>
<dbReference type="GO" id="GO:0004523">
    <property type="term" value="F:RNA-DNA hybrid ribonuclease activity"/>
    <property type="evidence" value="ECO:0007669"/>
    <property type="project" value="InterPro"/>
</dbReference>
<dbReference type="STRING" id="56857.A0A200QHI7"/>
<dbReference type="InterPro" id="IPR012337">
    <property type="entry name" value="RNaseH-like_sf"/>
</dbReference>
<evidence type="ECO:0000313" key="2">
    <source>
        <dbReference type="EMBL" id="OVA09871.1"/>
    </source>
</evidence>
<dbReference type="Proteomes" id="UP000195402">
    <property type="component" value="Unassembled WGS sequence"/>
</dbReference>
<gene>
    <name evidence="2" type="ORF">BVC80_1751g18</name>
</gene>
<dbReference type="SUPFAM" id="SSF53098">
    <property type="entry name" value="Ribonuclease H-like"/>
    <property type="match status" value="1"/>
</dbReference>
<dbReference type="Pfam" id="PF13456">
    <property type="entry name" value="RVT_3"/>
    <property type="match status" value="1"/>
</dbReference>
<accession>A0A200QHI7</accession>
<reference evidence="2 3" key="1">
    <citation type="journal article" date="2017" name="Mol. Plant">
        <title>The Genome of Medicinal Plant Macleaya cordata Provides New Insights into Benzylisoquinoline Alkaloids Metabolism.</title>
        <authorList>
            <person name="Liu X."/>
            <person name="Liu Y."/>
            <person name="Huang P."/>
            <person name="Ma Y."/>
            <person name="Qing Z."/>
            <person name="Tang Q."/>
            <person name="Cao H."/>
            <person name="Cheng P."/>
            <person name="Zheng Y."/>
            <person name="Yuan Z."/>
            <person name="Zhou Y."/>
            <person name="Liu J."/>
            <person name="Tang Z."/>
            <person name="Zhuo Y."/>
            <person name="Zhang Y."/>
            <person name="Yu L."/>
            <person name="Huang J."/>
            <person name="Yang P."/>
            <person name="Peng Q."/>
            <person name="Zhang J."/>
            <person name="Jiang W."/>
            <person name="Zhang Z."/>
            <person name="Lin K."/>
            <person name="Ro D.K."/>
            <person name="Chen X."/>
            <person name="Xiong X."/>
            <person name="Shang Y."/>
            <person name="Huang S."/>
            <person name="Zeng J."/>
        </authorList>
    </citation>
    <scope>NUCLEOTIDE SEQUENCE [LARGE SCALE GENOMIC DNA]</scope>
    <source>
        <strain evidence="3">cv. BLH2017</strain>
        <tissue evidence="2">Root</tissue>
    </source>
</reference>
<dbReference type="Gene3D" id="3.30.420.10">
    <property type="entry name" value="Ribonuclease H-like superfamily/Ribonuclease H"/>
    <property type="match status" value="1"/>
</dbReference>
<proteinExistence type="predicted"/>
<dbReference type="OrthoDB" id="1391789at2759"/>
<name>A0A200QHI7_MACCD</name>
<evidence type="ECO:0000259" key="1">
    <source>
        <dbReference type="PROSITE" id="PS50879"/>
    </source>
</evidence>
<dbReference type="InterPro" id="IPR036397">
    <property type="entry name" value="RNaseH_sf"/>
</dbReference>
<dbReference type="InParanoid" id="A0A200QHI7"/>
<dbReference type="InterPro" id="IPR053151">
    <property type="entry name" value="RNase_H-like"/>
</dbReference>
<evidence type="ECO:0000313" key="3">
    <source>
        <dbReference type="Proteomes" id="UP000195402"/>
    </source>
</evidence>
<dbReference type="EMBL" id="MVGT01002043">
    <property type="protein sequence ID" value="OVA09871.1"/>
    <property type="molecule type" value="Genomic_DNA"/>
</dbReference>
<dbReference type="AlphaFoldDB" id="A0A200QHI7"/>
<dbReference type="GO" id="GO:0003676">
    <property type="term" value="F:nucleic acid binding"/>
    <property type="evidence" value="ECO:0007669"/>
    <property type="project" value="InterPro"/>
</dbReference>
<dbReference type="CDD" id="cd06222">
    <property type="entry name" value="RNase_H_like"/>
    <property type="match status" value="1"/>
</dbReference>
<dbReference type="PROSITE" id="PS50879">
    <property type="entry name" value="RNASE_H_1"/>
    <property type="match status" value="1"/>
</dbReference>
<dbReference type="InterPro" id="IPR002156">
    <property type="entry name" value="RNaseH_domain"/>
</dbReference>
<dbReference type="PANTHER" id="PTHR47723:SF19">
    <property type="entry name" value="POLYNUCLEOTIDYL TRANSFERASE, RIBONUCLEASE H-LIKE SUPERFAMILY PROTEIN"/>
    <property type="match status" value="1"/>
</dbReference>
<dbReference type="InterPro" id="IPR044730">
    <property type="entry name" value="RNase_H-like_dom_plant"/>
</dbReference>
<protein>
    <submittedName>
        <fullName evidence="2">Ribonuclease H domain</fullName>
    </submittedName>
</protein>